<organism evidence="1 2">
    <name type="scientific">Pseudomonas synxantha</name>
    <dbReference type="NCBI Taxonomy" id="47883"/>
    <lineage>
        <taxon>Bacteria</taxon>
        <taxon>Pseudomonadati</taxon>
        <taxon>Pseudomonadota</taxon>
        <taxon>Gammaproteobacteria</taxon>
        <taxon>Pseudomonadales</taxon>
        <taxon>Pseudomonadaceae</taxon>
        <taxon>Pseudomonas</taxon>
    </lineage>
</organism>
<name>A0A3G7U3Y7_9PSED</name>
<protein>
    <submittedName>
        <fullName evidence="1">Uncharacterized protein</fullName>
    </submittedName>
</protein>
<dbReference type="EMBL" id="CP027754">
    <property type="protein sequence ID" value="AZE53279.1"/>
    <property type="molecule type" value="Genomic_DNA"/>
</dbReference>
<accession>A0A3G7U3Y7</accession>
<dbReference type="RefSeq" id="WP_124376426.1">
    <property type="nucleotide sequence ID" value="NZ_CP027754.1"/>
</dbReference>
<gene>
    <name evidence="1" type="ORF">C4K03_1108</name>
</gene>
<dbReference type="AlphaFoldDB" id="A0A3G7U3Y7"/>
<proteinExistence type="predicted"/>
<evidence type="ECO:0000313" key="1">
    <source>
        <dbReference type="EMBL" id="AZE53279.1"/>
    </source>
</evidence>
<dbReference type="Proteomes" id="UP000268696">
    <property type="component" value="Chromosome"/>
</dbReference>
<evidence type="ECO:0000313" key="2">
    <source>
        <dbReference type="Proteomes" id="UP000268696"/>
    </source>
</evidence>
<reference evidence="1 2" key="1">
    <citation type="submission" date="2018-03" db="EMBL/GenBank/DDBJ databases">
        <title>Diversity of phytobeneficial traits revealed by whole-genome analysis of worldwide-isolated phenazine-producing Pseudomonas spp.</title>
        <authorList>
            <person name="Biessy A."/>
            <person name="Novinscak A."/>
            <person name="Blom J."/>
            <person name="Leger G."/>
            <person name="Thomashow L.S."/>
            <person name="Cazorla F.M."/>
            <person name="Josic D."/>
            <person name="Filion M."/>
        </authorList>
    </citation>
    <scope>NUCLEOTIDE SEQUENCE [LARGE SCALE GENOMIC DNA]</scope>
    <source>
        <strain evidence="1 2">30B</strain>
    </source>
</reference>
<sequence length="322" mass="36236">MKANPVRLAQFSVETDLKGTQTRALYVNGRHQCKVYISIVKQVEDESGWKVVPLTPAEASSATLQLYSTNPASGLPAGWHCDTWKNSYDSGLLNENSELEDIDQKAALGSADVAPKQLLERYLRIEPGRSNETRRFMASIRINGKIYTTNYTDDDTSFNSYVEVTPTVPYVLKTAQLQQFIDHTAFEGDIYRPRVKVYYWQPPPGLYFVESLGLSDPLSIPNEGSHFQTAFLYMDFKGGVVVGKNSLGSRLFLSQIHKNVYPDKDPEVEFNLQPTAMRAVALHYEGGHGDSKGTWQVVDNFGCQHSFRLVKGDYQYPIKITD</sequence>